<sequence length="174" mass="19320">MAAKPRRLEVRHSQMFHMTLAAIGVALLVIAGIYGAAALMGEAPLSQRPSWLMLLCVVAILYYVVRSILRFRDRRPQVVIDRDGVRLGFGRDMLVPWDAIQWARVRGVRPTLQLGVDAESFTKARVSLWNLDDNLTSVPGGGSAIAVRAAGLDTPMRTVLEAMHAWKPSLRPHR</sequence>
<keyword evidence="1" id="KW-0812">Transmembrane</keyword>
<dbReference type="EMBL" id="VDUZ01000048">
    <property type="protein sequence ID" value="TXL71144.1"/>
    <property type="molecule type" value="Genomic_DNA"/>
</dbReference>
<evidence type="ECO:0000313" key="3">
    <source>
        <dbReference type="Proteomes" id="UP000321638"/>
    </source>
</evidence>
<organism evidence="2 3">
    <name type="scientific">Vineibacter terrae</name>
    <dbReference type="NCBI Taxonomy" id="2586908"/>
    <lineage>
        <taxon>Bacteria</taxon>
        <taxon>Pseudomonadati</taxon>
        <taxon>Pseudomonadota</taxon>
        <taxon>Alphaproteobacteria</taxon>
        <taxon>Hyphomicrobiales</taxon>
        <taxon>Vineibacter</taxon>
    </lineage>
</organism>
<accession>A0A5C8PBG1</accession>
<dbReference type="AlphaFoldDB" id="A0A5C8PBG1"/>
<keyword evidence="1" id="KW-1133">Transmembrane helix</keyword>
<name>A0A5C8PBG1_9HYPH</name>
<feature type="transmembrane region" description="Helical" evidence="1">
    <location>
        <begin position="51"/>
        <end position="69"/>
    </location>
</feature>
<keyword evidence="3" id="KW-1185">Reference proteome</keyword>
<evidence type="ECO:0000256" key="1">
    <source>
        <dbReference type="SAM" id="Phobius"/>
    </source>
</evidence>
<protein>
    <recommendedName>
        <fullName evidence="4">PH domain-containing protein</fullName>
    </recommendedName>
</protein>
<dbReference type="OrthoDB" id="7375524at2"/>
<comment type="caution">
    <text evidence="2">The sequence shown here is derived from an EMBL/GenBank/DDBJ whole genome shotgun (WGS) entry which is preliminary data.</text>
</comment>
<evidence type="ECO:0000313" key="2">
    <source>
        <dbReference type="EMBL" id="TXL71144.1"/>
    </source>
</evidence>
<dbReference type="RefSeq" id="WP_147850992.1">
    <property type="nucleotide sequence ID" value="NZ_VDUZ01000048.1"/>
</dbReference>
<feature type="transmembrane region" description="Helical" evidence="1">
    <location>
        <begin position="20"/>
        <end position="39"/>
    </location>
</feature>
<gene>
    <name evidence="2" type="ORF">FHP25_31580</name>
</gene>
<reference evidence="2 3" key="1">
    <citation type="submission" date="2019-06" db="EMBL/GenBank/DDBJ databases">
        <title>New taxonomy in bacterial strain CC-CFT640, isolated from vineyard.</title>
        <authorList>
            <person name="Lin S.-Y."/>
            <person name="Tsai C.-F."/>
            <person name="Young C.-C."/>
        </authorList>
    </citation>
    <scope>NUCLEOTIDE SEQUENCE [LARGE SCALE GENOMIC DNA]</scope>
    <source>
        <strain evidence="2 3">CC-CFT640</strain>
    </source>
</reference>
<dbReference type="Proteomes" id="UP000321638">
    <property type="component" value="Unassembled WGS sequence"/>
</dbReference>
<proteinExistence type="predicted"/>
<keyword evidence="1" id="KW-0472">Membrane</keyword>
<evidence type="ECO:0008006" key="4">
    <source>
        <dbReference type="Google" id="ProtNLM"/>
    </source>
</evidence>